<gene>
    <name evidence="1" type="ORF">CKO45_22695</name>
</gene>
<proteinExistence type="predicted"/>
<name>A0ABS1D2P0_9PROT</name>
<reference evidence="1 2" key="1">
    <citation type="journal article" date="2020" name="Microorganisms">
        <title>Osmotic Adaptation and Compatible Solute Biosynthesis of Phototrophic Bacteria as Revealed from Genome Analyses.</title>
        <authorList>
            <person name="Imhoff J.F."/>
            <person name="Rahn T."/>
            <person name="Kunzel S."/>
            <person name="Keller A."/>
            <person name="Neulinger S.C."/>
        </authorList>
    </citation>
    <scope>NUCLEOTIDE SEQUENCE [LARGE SCALE GENOMIC DNA]</scope>
    <source>
        <strain evidence="1 2">DSM 15382</strain>
    </source>
</reference>
<feature type="non-terminal residue" evidence="1">
    <location>
        <position position="223"/>
    </location>
</feature>
<dbReference type="Proteomes" id="UP000697995">
    <property type="component" value="Unassembled WGS sequence"/>
</dbReference>
<accession>A0ABS1D2P0</accession>
<evidence type="ECO:0000313" key="2">
    <source>
        <dbReference type="Proteomes" id="UP000697995"/>
    </source>
</evidence>
<keyword evidence="2" id="KW-1185">Reference proteome</keyword>
<dbReference type="EMBL" id="NRSG01000243">
    <property type="protein sequence ID" value="MBK1661029.1"/>
    <property type="molecule type" value="Genomic_DNA"/>
</dbReference>
<protein>
    <submittedName>
        <fullName evidence="1">Uncharacterized protein</fullName>
    </submittedName>
</protein>
<evidence type="ECO:0000313" key="1">
    <source>
        <dbReference type="EMBL" id="MBK1661029.1"/>
    </source>
</evidence>
<comment type="caution">
    <text evidence="1">The sequence shown here is derived from an EMBL/GenBank/DDBJ whole genome shotgun (WGS) entry which is preliminary data.</text>
</comment>
<dbReference type="RefSeq" id="WP_200306151.1">
    <property type="nucleotide sequence ID" value="NZ_NRSG01000243.1"/>
</dbReference>
<organism evidence="1 2">
    <name type="scientific">Paracraurococcus ruber</name>
    <dbReference type="NCBI Taxonomy" id="77675"/>
    <lineage>
        <taxon>Bacteria</taxon>
        <taxon>Pseudomonadati</taxon>
        <taxon>Pseudomonadota</taxon>
        <taxon>Alphaproteobacteria</taxon>
        <taxon>Acetobacterales</taxon>
        <taxon>Roseomonadaceae</taxon>
        <taxon>Paracraurococcus</taxon>
    </lineage>
</organism>
<sequence length="223" mass="22628">MVHHRPGRIRFRIRLASQRDADFFEDGELPPPPKPVIAPAPTISRFEDMASNLAWARAALHRRLRGDLGWGEAAGMGLYGALLLMLLGRQIPHAPQEGLPLRDAEGVLPVAAAGHGHAVPGDTALAAAEAAGTGAEAAGQAEAAFAGADPMPGLPRGLHGSGGGPLPAFGWATEANPATAFADPAIQRAVAPGEPRPLLASLPQGAPVGPEAATPAVIRAAAG</sequence>